<accession>A0ABU4JLZ4</accession>
<gene>
    <name evidence="1" type="ORF">NG800_017410</name>
</gene>
<organism evidence="1 2">
    <name type="scientific">Epilithonimonas ginsengisoli</name>
    <dbReference type="NCBI Taxonomy" id="1245592"/>
    <lineage>
        <taxon>Bacteria</taxon>
        <taxon>Pseudomonadati</taxon>
        <taxon>Bacteroidota</taxon>
        <taxon>Flavobacteriia</taxon>
        <taxon>Flavobacteriales</taxon>
        <taxon>Weeksellaceae</taxon>
        <taxon>Chryseobacterium group</taxon>
        <taxon>Epilithonimonas</taxon>
    </lineage>
</organism>
<comment type="caution">
    <text evidence="1">The sequence shown here is derived from an EMBL/GenBank/DDBJ whole genome shotgun (WGS) entry which is preliminary data.</text>
</comment>
<dbReference type="Proteomes" id="UP001204439">
    <property type="component" value="Unassembled WGS sequence"/>
</dbReference>
<evidence type="ECO:0000313" key="1">
    <source>
        <dbReference type="EMBL" id="MDW8550708.1"/>
    </source>
</evidence>
<evidence type="ECO:0000313" key="2">
    <source>
        <dbReference type="Proteomes" id="UP001204439"/>
    </source>
</evidence>
<dbReference type="EMBL" id="JAMXLT020000040">
    <property type="protein sequence ID" value="MDW8550708.1"/>
    <property type="molecule type" value="Genomic_DNA"/>
</dbReference>
<sequence>MYSDKVTRELGDLFVYNLNVDFRERKTTLEFGQYIKADSKPTKKIIFANVIWQEFSQFDFVNIFNTVEIDDNFETFSKKHNLYFEKMKNYISSDLLEELKSAKNKFYTFKQTAGFDCFIITKDEIRIEDII</sequence>
<name>A0ABU4JLZ4_9FLAO</name>
<reference evidence="1 2" key="1">
    <citation type="submission" date="2023-11" db="EMBL/GenBank/DDBJ databases">
        <title>First isolation, identification, and characterization of non-pathogenic Epilithonimonas ginsengisoli isolated from diseased farmed rainbow trout (Oncorhynchus mykiss) in Chile.</title>
        <authorList>
            <person name="Miranda C.D."/>
            <person name="Irgang R."/>
            <person name="Concha C."/>
            <person name="Rojas R."/>
            <person name="Avendano R."/>
        </authorList>
    </citation>
    <scope>NUCLEOTIDE SEQUENCE [LARGE SCALE GENOMIC DNA]</scope>
    <source>
        <strain evidence="1 2">FP99</strain>
    </source>
</reference>
<dbReference type="RefSeq" id="WP_063970432.1">
    <property type="nucleotide sequence ID" value="NZ_JAMXLT020000040.1"/>
</dbReference>
<proteinExistence type="predicted"/>
<protein>
    <submittedName>
        <fullName evidence="1">Uncharacterized protein</fullName>
    </submittedName>
</protein>
<keyword evidence="2" id="KW-1185">Reference proteome</keyword>